<evidence type="ECO:0000313" key="6">
    <source>
        <dbReference type="Proteomes" id="UP000294739"/>
    </source>
</evidence>
<dbReference type="InParanoid" id="A0A4R5CDX2"/>
<sequence length="313" mass="31540">MRRQTTMGAIGTTLVAVLALGACGAGGDDSSSAGDGGAQQAPAAERPDEDDAAADDAADAAAPAEGDTAESGVLNAAQSLTDREIIYTVDLTITTDDVPAAADQAAAMVAAAGGFVASEQVSGDDHATLTLSVPSDGHQETVTELEALGEVTDRSRSTEDVTQEVIDTASRIESQRASIARIRALLAEATALAEVVEIESELAGREADLDALLSRQEQLAGLTSMATVNLTLHAAGEEPPPEEDEDDGGFLWGLSGGWDALVTVGGGLLTVVGAALPFAVVAAVVAVPAYVVIRRRRGQAEPGGPAASEAPTA</sequence>
<evidence type="ECO:0000259" key="4">
    <source>
        <dbReference type="Pfam" id="PF14257"/>
    </source>
</evidence>
<dbReference type="Proteomes" id="UP000294739">
    <property type="component" value="Unassembled WGS sequence"/>
</dbReference>
<evidence type="ECO:0000256" key="2">
    <source>
        <dbReference type="SAM" id="Phobius"/>
    </source>
</evidence>
<dbReference type="InterPro" id="IPR025645">
    <property type="entry name" value="DUF4349"/>
</dbReference>
<gene>
    <name evidence="5" type="ORF">E1269_28905</name>
</gene>
<feature type="region of interest" description="Disordered" evidence="1">
    <location>
        <begin position="27"/>
        <end position="74"/>
    </location>
</feature>
<protein>
    <submittedName>
        <fullName evidence="5">DUF4349 domain-containing protein</fullName>
    </submittedName>
</protein>
<evidence type="ECO:0000313" key="5">
    <source>
        <dbReference type="EMBL" id="TDD98261.1"/>
    </source>
</evidence>
<keyword evidence="2" id="KW-0472">Membrane</keyword>
<dbReference type="Pfam" id="PF14257">
    <property type="entry name" value="DUF4349"/>
    <property type="match status" value="1"/>
</dbReference>
<name>A0A4R5CDX2_9ACTN</name>
<keyword evidence="2" id="KW-1133">Transmembrane helix</keyword>
<keyword evidence="2" id="KW-0812">Transmembrane</keyword>
<proteinExistence type="predicted"/>
<evidence type="ECO:0000256" key="3">
    <source>
        <dbReference type="SAM" id="SignalP"/>
    </source>
</evidence>
<dbReference type="OrthoDB" id="186919at2"/>
<dbReference type="EMBL" id="SMKZ01000068">
    <property type="protein sequence ID" value="TDD98261.1"/>
    <property type="molecule type" value="Genomic_DNA"/>
</dbReference>
<feature type="chain" id="PRO_5039531122" evidence="3">
    <location>
        <begin position="25"/>
        <end position="313"/>
    </location>
</feature>
<keyword evidence="6" id="KW-1185">Reference proteome</keyword>
<organism evidence="5 6">
    <name type="scientific">Jiangella asiatica</name>
    <dbReference type="NCBI Taxonomy" id="2530372"/>
    <lineage>
        <taxon>Bacteria</taxon>
        <taxon>Bacillati</taxon>
        <taxon>Actinomycetota</taxon>
        <taxon>Actinomycetes</taxon>
        <taxon>Jiangellales</taxon>
        <taxon>Jiangellaceae</taxon>
        <taxon>Jiangella</taxon>
    </lineage>
</organism>
<evidence type="ECO:0000256" key="1">
    <source>
        <dbReference type="SAM" id="MobiDB-lite"/>
    </source>
</evidence>
<reference evidence="5 6" key="1">
    <citation type="submission" date="2019-03" db="EMBL/GenBank/DDBJ databases">
        <title>Draft genome sequences of novel Actinobacteria.</title>
        <authorList>
            <person name="Sahin N."/>
            <person name="Ay H."/>
            <person name="Saygin H."/>
        </authorList>
    </citation>
    <scope>NUCLEOTIDE SEQUENCE [LARGE SCALE GENOMIC DNA]</scope>
    <source>
        <strain evidence="5 6">5K138</strain>
    </source>
</reference>
<comment type="caution">
    <text evidence="5">The sequence shown here is derived from an EMBL/GenBank/DDBJ whole genome shotgun (WGS) entry which is preliminary data.</text>
</comment>
<dbReference type="RefSeq" id="WP_131901181.1">
    <property type="nucleotide sequence ID" value="NZ_SMKZ01000068.1"/>
</dbReference>
<dbReference type="PROSITE" id="PS51257">
    <property type="entry name" value="PROKAR_LIPOPROTEIN"/>
    <property type="match status" value="1"/>
</dbReference>
<feature type="compositionally biased region" description="Acidic residues" evidence="1">
    <location>
        <begin position="47"/>
        <end position="58"/>
    </location>
</feature>
<accession>A0A4R5CDX2</accession>
<feature type="signal peptide" evidence="3">
    <location>
        <begin position="1"/>
        <end position="24"/>
    </location>
</feature>
<keyword evidence="3" id="KW-0732">Signal</keyword>
<feature type="domain" description="DUF4349" evidence="4">
    <location>
        <begin position="83"/>
        <end position="287"/>
    </location>
</feature>
<dbReference type="AlphaFoldDB" id="A0A4R5CDX2"/>
<feature type="compositionally biased region" description="Low complexity" evidence="1">
    <location>
        <begin position="27"/>
        <end position="44"/>
    </location>
</feature>
<feature type="transmembrane region" description="Helical" evidence="2">
    <location>
        <begin position="268"/>
        <end position="293"/>
    </location>
</feature>